<accession>A0A8H4A6Q0</accession>
<dbReference type="AlphaFoldDB" id="A0A8H4A6Q0"/>
<proteinExistence type="predicted"/>
<feature type="transmembrane region" description="Helical" evidence="1">
    <location>
        <begin position="51"/>
        <end position="68"/>
    </location>
</feature>
<dbReference type="EMBL" id="WTPW01001243">
    <property type="protein sequence ID" value="KAF0447021.1"/>
    <property type="molecule type" value="Genomic_DNA"/>
</dbReference>
<keyword evidence="1" id="KW-0472">Membrane</keyword>
<reference evidence="2 3" key="1">
    <citation type="journal article" date="2019" name="Environ. Microbiol.">
        <title>At the nexus of three kingdoms: the genome of the mycorrhizal fungus Gigaspora margarita provides insights into plant, endobacterial and fungal interactions.</title>
        <authorList>
            <person name="Venice F."/>
            <person name="Ghignone S."/>
            <person name="Salvioli di Fossalunga A."/>
            <person name="Amselem J."/>
            <person name="Novero M."/>
            <person name="Xianan X."/>
            <person name="Sedzielewska Toro K."/>
            <person name="Morin E."/>
            <person name="Lipzen A."/>
            <person name="Grigoriev I.V."/>
            <person name="Henrissat B."/>
            <person name="Martin F.M."/>
            <person name="Bonfante P."/>
        </authorList>
    </citation>
    <scope>NUCLEOTIDE SEQUENCE [LARGE SCALE GENOMIC DNA]</scope>
    <source>
        <strain evidence="2 3">BEG34</strain>
    </source>
</reference>
<dbReference type="OrthoDB" id="2400430at2759"/>
<dbReference type="Proteomes" id="UP000439903">
    <property type="component" value="Unassembled WGS sequence"/>
</dbReference>
<gene>
    <name evidence="2" type="ORF">F8M41_002859</name>
</gene>
<name>A0A8H4A6Q0_GIGMA</name>
<protein>
    <submittedName>
        <fullName evidence="2">Uncharacterized protein</fullName>
    </submittedName>
</protein>
<sequence>MVRTIRLPLINGKIKAGYSPTTYQGYFTITQFNDRVNQFNTTSRLYIDGKFVKYIVPVIILVGIPIVAKLTLDGYFFGVGCLIGILGFFFINFVNYVLKPRSQLSALMGLMQKFNREDNVKNINWKLCEIHETNEDSSLLNRIRSNISVLRPVKLELAIELGTAAEPIFITPNINVIVHKNPSLRRTTITTHNYGATLSGITASHHDTNDTNDTSKD</sequence>
<comment type="caution">
    <text evidence="2">The sequence shown here is derived from an EMBL/GenBank/DDBJ whole genome shotgun (WGS) entry which is preliminary data.</text>
</comment>
<organism evidence="2 3">
    <name type="scientific">Gigaspora margarita</name>
    <dbReference type="NCBI Taxonomy" id="4874"/>
    <lineage>
        <taxon>Eukaryota</taxon>
        <taxon>Fungi</taxon>
        <taxon>Fungi incertae sedis</taxon>
        <taxon>Mucoromycota</taxon>
        <taxon>Glomeromycotina</taxon>
        <taxon>Glomeromycetes</taxon>
        <taxon>Diversisporales</taxon>
        <taxon>Gigasporaceae</taxon>
        <taxon>Gigaspora</taxon>
    </lineage>
</organism>
<evidence type="ECO:0000256" key="1">
    <source>
        <dbReference type="SAM" id="Phobius"/>
    </source>
</evidence>
<keyword evidence="1" id="KW-1133">Transmembrane helix</keyword>
<evidence type="ECO:0000313" key="3">
    <source>
        <dbReference type="Proteomes" id="UP000439903"/>
    </source>
</evidence>
<evidence type="ECO:0000313" key="2">
    <source>
        <dbReference type="EMBL" id="KAF0447021.1"/>
    </source>
</evidence>
<feature type="transmembrane region" description="Helical" evidence="1">
    <location>
        <begin position="74"/>
        <end position="98"/>
    </location>
</feature>
<keyword evidence="3" id="KW-1185">Reference proteome</keyword>
<keyword evidence="1" id="KW-0812">Transmembrane</keyword>